<evidence type="ECO:0008006" key="6">
    <source>
        <dbReference type="Google" id="ProtNLM"/>
    </source>
</evidence>
<dbReference type="PROSITE" id="PS00061">
    <property type="entry name" value="ADH_SHORT"/>
    <property type="match status" value="1"/>
</dbReference>
<dbReference type="InterPro" id="IPR002347">
    <property type="entry name" value="SDR_fam"/>
</dbReference>
<dbReference type="EMBL" id="BDRX01000189">
    <property type="protein sequence ID" value="GBG00061.1"/>
    <property type="molecule type" value="Genomic_DNA"/>
</dbReference>
<dbReference type="GO" id="GO:0016491">
    <property type="term" value="F:oxidoreductase activity"/>
    <property type="evidence" value="ECO:0007669"/>
    <property type="project" value="UniProtKB-KW"/>
</dbReference>
<organism evidence="4 5">
    <name type="scientific">Raphidocelis subcapitata</name>
    <dbReference type="NCBI Taxonomy" id="307507"/>
    <lineage>
        <taxon>Eukaryota</taxon>
        <taxon>Viridiplantae</taxon>
        <taxon>Chlorophyta</taxon>
        <taxon>core chlorophytes</taxon>
        <taxon>Chlorophyceae</taxon>
        <taxon>CS clade</taxon>
        <taxon>Sphaeropleales</taxon>
        <taxon>Selenastraceae</taxon>
        <taxon>Raphidocelis</taxon>
    </lineage>
</organism>
<dbReference type="PANTHER" id="PTHR44169:SF6">
    <property type="entry name" value="NADPH-DEPENDENT 1-ACYLDIHYDROXYACETONE PHOSPHATE REDUCTASE"/>
    <property type="match status" value="1"/>
</dbReference>
<dbReference type="PANTHER" id="PTHR44169">
    <property type="entry name" value="NADPH-DEPENDENT 1-ACYLDIHYDROXYACETONE PHOSPHATE REDUCTASE"/>
    <property type="match status" value="1"/>
</dbReference>
<protein>
    <recommendedName>
        <fullName evidence="6">Oxidoreductase</fullName>
    </recommendedName>
</protein>
<comment type="caution">
    <text evidence="4">The sequence shown here is derived from an EMBL/GenBank/DDBJ whole genome shotgun (WGS) entry which is preliminary data.</text>
</comment>
<evidence type="ECO:0000313" key="5">
    <source>
        <dbReference type="Proteomes" id="UP000247498"/>
    </source>
</evidence>
<dbReference type="Pfam" id="PF00106">
    <property type="entry name" value="adh_short"/>
    <property type="match status" value="1"/>
</dbReference>
<evidence type="ECO:0000256" key="1">
    <source>
        <dbReference type="ARBA" id="ARBA00006484"/>
    </source>
</evidence>
<evidence type="ECO:0000313" key="4">
    <source>
        <dbReference type="EMBL" id="GBG00061.1"/>
    </source>
</evidence>
<dbReference type="PRINTS" id="PR00081">
    <property type="entry name" value="GDHRDH"/>
</dbReference>
<sequence length="275" mass="28217">MEVAGNTVLITGATSGIGRALAERFLAAGSKVIAVGRREALLHDLQAHHPGMVAHAADVASAEGRTALFGWVAENHPDCNVLVNNAGMQRWVTDLGEPEDWAATASEIETNLAAPIHLARLFLPMLRAAKGGAVVNVTSGLSFVPKVDVPVYCATKAALHSFTLSMRDLERRRALEGLPAAAVVEIVPPAVNTDLGGPGLHDFGAPLDAFADSVMRDLAAGRDTVFYGFSAKLAEAAGHGSSGFDRAFTSVNALGKEAPPAPAAAAAAAAGAAKS</sequence>
<dbReference type="InterPro" id="IPR036291">
    <property type="entry name" value="NAD(P)-bd_dom_sf"/>
</dbReference>
<dbReference type="AlphaFoldDB" id="A0A2V0PPS9"/>
<dbReference type="InterPro" id="IPR020904">
    <property type="entry name" value="Sc_DH/Rdtase_CS"/>
</dbReference>
<comment type="similarity">
    <text evidence="1 3">Belongs to the short-chain dehydrogenases/reductases (SDR) family.</text>
</comment>
<evidence type="ECO:0000256" key="2">
    <source>
        <dbReference type="ARBA" id="ARBA00023002"/>
    </source>
</evidence>
<gene>
    <name evidence="4" type="ORF">Rsub_12805</name>
</gene>
<accession>A0A2V0PPS9</accession>
<keyword evidence="5" id="KW-1185">Reference proteome</keyword>
<name>A0A2V0PPS9_9CHLO</name>
<evidence type="ECO:0000256" key="3">
    <source>
        <dbReference type="RuleBase" id="RU000363"/>
    </source>
</evidence>
<dbReference type="PRINTS" id="PR00080">
    <property type="entry name" value="SDRFAMILY"/>
</dbReference>
<dbReference type="Proteomes" id="UP000247498">
    <property type="component" value="Unassembled WGS sequence"/>
</dbReference>
<dbReference type="OrthoDB" id="37659at2759"/>
<dbReference type="Gene3D" id="3.40.50.720">
    <property type="entry name" value="NAD(P)-binding Rossmann-like Domain"/>
    <property type="match status" value="1"/>
</dbReference>
<keyword evidence="2" id="KW-0560">Oxidoreductase</keyword>
<reference evidence="4 5" key="1">
    <citation type="journal article" date="2018" name="Sci. Rep.">
        <title>Raphidocelis subcapitata (=Pseudokirchneriella subcapitata) provides an insight into genome evolution and environmental adaptations in the Sphaeropleales.</title>
        <authorList>
            <person name="Suzuki S."/>
            <person name="Yamaguchi H."/>
            <person name="Nakajima N."/>
            <person name="Kawachi M."/>
        </authorList>
    </citation>
    <scope>NUCLEOTIDE SEQUENCE [LARGE SCALE GENOMIC DNA]</scope>
    <source>
        <strain evidence="4 5">NIES-35</strain>
    </source>
</reference>
<dbReference type="InParanoid" id="A0A2V0PPS9"/>
<dbReference type="SUPFAM" id="SSF51735">
    <property type="entry name" value="NAD(P)-binding Rossmann-fold domains"/>
    <property type="match status" value="1"/>
</dbReference>
<proteinExistence type="inferred from homology"/>
<dbReference type="STRING" id="307507.A0A2V0PPS9"/>